<keyword evidence="1" id="KW-0649">Protein kinase inhibitor</keyword>
<dbReference type="RefSeq" id="WP_020091503.1">
    <property type="nucleotide sequence ID" value="NZ_CP090579.1"/>
</dbReference>
<dbReference type="Proteomes" id="UP001549119">
    <property type="component" value="Unassembled WGS sequence"/>
</dbReference>
<dbReference type="Gene3D" id="3.90.280.10">
    <property type="entry name" value="PEBP-like"/>
    <property type="match status" value="1"/>
</dbReference>
<reference evidence="1 2" key="1">
    <citation type="submission" date="2024-06" db="EMBL/GenBank/DDBJ databases">
        <title>Genomics of switchgrass bacterial isolates.</title>
        <authorList>
            <person name="Shade A."/>
        </authorList>
    </citation>
    <scope>NUCLEOTIDE SEQUENCE [LARGE SCALE GENOMIC DNA]</scope>
    <source>
        <strain evidence="1 2">PvP084</strain>
    </source>
</reference>
<name>A0ABV2ND53_9HYPH</name>
<evidence type="ECO:0000313" key="1">
    <source>
        <dbReference type="EMBL" id="MET3864404.1"/>
    </source>
</evidence>
<evidence type="ECO:0000313" key="2">
    <source>
        <dbReference type="Proteomes" id="UP001549119"/>
    </source>
</evidence>
<accession>A0ABV2ND53</accession>
<dbReference type="SUPFAM" id="SSF49777">
    <property type="entry name" value="PEBP-like"/>
    <property type="match status" value="1"/>
</dbReference>
<dbReference type="CDD" id="cd00865">
    <property type="entry name" value="PEBP_bact_arch"/>
    <property type="match status" value="1"/>
</dbReference>
<dbReference type="PANTHER" id="PTHR30289">
    <property type="entry name" value="UNCHARACTERIZED PROTEIN YBCL-RELATED"/>
    <property type="match status" value="1"/>
</dbReference>
<keyword evidence="2" id="KW-1185">Reference proteome</keyword>
<organism evidence="1 2">
    <name type="scientific">Methylobacterium radiotolerans</name>
    <dbReference type="NCBI Taxonomy" id="31998"/>
    <lineage>
        <taxon>Bacteria</taxon>
        <taxon>Pseudomonadati</taxon>
        <taxon>Pseudomonadota</taxon>
        <taxon>Alphaproteobacteria</taxon>
        <taxon>Hyphomicrobiales</taxon>
        <taxon>Methylobacteriaceae</taxon>
        <taxon>Methylobacterium</taxon>
    </lineage>
</organism>
<dbReference type="GO" id="GO:0004860">
    <property type="term" value="F:protein kinase inhibitor activity"/>
    <property type="evidence" value="ECO:0007669"/>
    <property type="project" value="UniProtKB-KW"/>
</dbReference>
<dbReference type="InterPro" id="IPR008914">
    <property type="entry name" value="PEBP"/>
</dbReference>
<proteinExistence type="predicted"/>
<dbReference type="Pfam" id="PF01161">
    <property type="entry name" value="PBP"/>
    <property type="match status" value="1"/>
</dbReference>
<dbReference type="NCBIfam" id="TIGR00481">
    <property type="entry name" value="YbhB/YbcL family Raf kinase inhibitor-like protein"/>
    <property type="match status" value="1"/>
</dbReference>
<dbReference type="InterPro" id="IPR036610">
    <property type="entry name" value="PEBP-like_sf"/>
</dbReference>
<gene>
    <name evidence="1" type="ORF">ABIC20_001713</name>
</gene>
<dbReference type="InterPro" id="IPR005247">
    <property type="entry name" value="YbhB_YbcL/LppC-like"/>
</dbReference>
<dbReference type="EMBL" id="JBEPNW010000002">
    <property type="protein sequence ID" value="MET3864404.1"/>
    <property type="molecule type" value="Genomic_DNA"/>
</dbReference>
<sequence>MLEKIPGVLGEALSGLKAGLDKTTSRADFPDVPETVTLSSPAFADGADLPARFTADGAGVSPPLAWSGLPAGTAALVLLVEDAGSPTPRPLVHLIAWSVPPEPAGLLEGALPGPGHAGTVEAVGRNSFLRAEWLPPDPPTGHGPHPYLFQIYALRQPLALAEAPGRGALIEAMRGQVLAKGILTGVYHRP</sequence>
<dbReference type="PANTHER" id="PTHR30289:SF1">
    <property type="entry name" value="PEBP (PHOSPHATIDYLETHANOLAMINE-BINDING PROTEIN) FAMILY PROTEIN"/>
    <property type="match status" value="1"/>
</dbReference>
<comment type="caution">
    <text evidence="1">The sequence shown here is derived from an EMBL/GenBank/DDBJ whole genome shotgun (WGS) entry which is preliminary data.</text>
</comment>
<protein>
    <submittedName>
        <fullName evidence="1">Raf kinase inhibitor-like YbhB/YbcL family protein</fullName>
    </submittedName>
</protein>